<dbReference type="InterPro" id="IPR050357">
    <property type="entry name" value="Arrestin_domain-protein"/>
</dbReference>
<protein>
    <recommendedName>
        <fullName evidence="2">Arrestin C-terminal-like domain-containing protein</fullName>
    </recommendedName>
</protein>
<keyword evidence="4" id="KW-1185">Reference proteome</keyword>
<dbReference type="Pfam" id="PF02752">
    <property type="entry name" value="Arrestin_C"/>
    <property type="match status" value="1"/>
</dbReference>
<name>A0ABP1QDA8_9HEXA</name>
<dbReference type="InterPro" id="IPR014752">
    <property type="entry name" value="Arrestin-like_C"/>
</dbReference>
<comment type="caution">
    <text evidence="3">The sequence shown here is derived from an EMBL/GenBank/DDBJ whole genome shotgun (WGS) entry which is preliminary data.</text>
</comment>
<dbReference type="PANTHER" id="PTHR11188:SF176">
    <property type="entry name" value="ARRESTIN DOMAIN-CONTAINING PROTEIN 1"/>
    <property type="match status" value="1"/>
</dbReference>
<proteinExistence type="inferred from homology"/>
<dbReference type="PANTHER" id="PTHR11188">
    <property type="entry name" value="ARRESTIN DOMAIN CONTAINING PROTEIN"/>
    <property type="match status" value="1"/>
</dbReference>
<dbReference type="InterPro" id="IPR011022">
    <property type="entry name" value="Arrestin_C-like"/>
</dbReference>
<organism evidence="3 4">
    <name type="scientific">Orchesella dallaii</name>
    <dbReference type="NCBI Taxonomy" id="48710"/>
    <lineage>
        <taxon>Eukaryota</taxon>
        <taxon>Metazoa</taxon>
        <taxon>Ecdysozoa</taxon>
        <taxon>Arthropoda</taxon>
        <taxon>Hexapoda</taxon>
        <taxon>Collembola</taxon>
        <taxon>Entomobryomorpha</taxon>
        <taxon>Entomobryoidea</taxon>
        <taxon>Orchesellidae</taxon>
        <taxon>Orchesellinae</taxon>
        <taxon>Orchesella</taxon>
    </lineage>
</organism>
<evidence type="ECO:0000313" key="3">
    <source>
        <dbReference type="EMBL" id="CAL8095568.1"/>
    </source>
</evidence>
<sequence length="499" mass="55299">MNLNIALDKHTPYFPGEAVTGKVLYVKNSEFGDFGLSKVLGIEIQFKGKCSVRFTVIDLHIKGRWRTNSNAEFYFNSSYYLVGDGTDEVVDLANTGGVKEYPFSFQLPRDLPSSYKGTHGSVEYTVTATVKKSWGVNKEYTLPFTVNAKLDLGNHPQARQSAVSRKTEKIGMLWWKGPVLVNFSLKRKGYIPGEFVQFNAQICNESSVKIHKAKLLLTQECKYIAQGGCHTVTHIIKKVKGPSVAPGNSTLWENNALLKIPTILPPTNLGGNSKLLEINYFLHIIVQPSSIAIKDKTVTCKLPLIIGTRRGPACRDSYPGSHASYSLNRGIYPPMGSNRVGSIYGEISGPSSAVSTMSRFTSGTAPRYLPGAENSYYQNVVFPLVRHSSAPIYENYRFPCTRTGPTYVTSSPFINQESLEEGFEDMEEGGQQRYEEPPTYEEAMRLLCQAQAHAQAMSPTTVIPEEFEFYQNSVISQSGTVIATDDSGDVTTQPVYNNY</sequence>
<dbReference type="Gene3D" id="2.60.40.640">
    <property type="match status" value="2"/>
</dbReference>
<dbReference type="SUPFAM" id="SSF81296">
    <property type="entry name" value="E set domains"/>
    <property type="match status" value="2"/>
</dbReference>
<reference evidence="3 4" key="1">
    <citation type="submission" date="2024-08" db="EMBL/GenBank/DDBJ databases">
        <authorList>
            <person name="Cucini C."/>
            <person name="Frati F."/>
        </authorList>
    </citation>
    <scope>NUCLEOTIDE SEQUENCE [LARGE SCALE GENOMIC DNA]</scope>
</reference>
<dbReference type="Proteomes" id="UP001642540">
    <property type="component" value="Unassembled WGS sequence"/>
</dbReference>
<dbReference type="Pfam" id="PF00339">
    <property type="entry name" value="Arrestin_N"/>
    <property type="match status" value="1"/>
</dbReference>
<dbReference type="InterPro" id="IPR011021">
    <property type="entry name" value="Arrestin-like_N"/>
</dbReference>
<dbReference type="EMBL" id="CAXLJM020000027">
    <property type="protein sequence ID" value="CAL8095568.1"/>
    <property type="molecule type" value="Genomic_DNA"/>
</dbReference>
<accession>A0ABP1QDA8</accession>
<evidence type="ECO:0000259" key="2">
    <source>
        <dbReference type="SMART" id="SM01017"/>
    </source>
</evidence>
<dbReference type="SMART" id="SM01017">
    <property type="entry name" value="Arrestin_C"/>
    <property type="match status" value="1"/>
</dbReference>
<evidence type="ECO:0000313" key="4">
    <source>
        <dbReference type="Proteomes" id="UP001642540"/>
    </source>
</evidence>
<gene>
    <name evidence="3" type="ORF">ODALV1_LOCUS9123</name>
</gene>
<evidence type="ECO:0000256" key="1">
    <source>
        <dbReference type="ARBA" id="ARBA00005298"/>
    </source>
</evidence>
<feature type="domain" description="Arrestin C-terminal-like" evidence="2">
    <location>
        <begin position="175"/>
        <end position="311"/>
    </location>
</feature>
<dbReference type="InterPro" id="IPR014756">
    <property type="entry name" value="Ig_E-set"/>
</dbReference>
<comment type="similarity">
    <text evidence="1">Belongs to the arrestin family.</text>
</comment>